<evidence type="ECO:0000256" key="1">
    <source>
        <dbReference type="SAM" id="MobiDB-lite"/>
    </source>
</evidence>
<keyword evidence="3" id="KW-1185">Reference proteome</keyword>
<feature type="compositionally biased region" description="Low complexity" evidence="1">
    <location>
        <begin position="53"/>
        <end position="72"/>
    </location>
</feature>
<reference evidence="2" key="1">
    <citation type="journal article" date="2020" name="Cell">
        <title>Large-Scale Comparative Analyses of Tick Genomes Elucidate Their Genetic Diversity and Vector Capacities.</title>
        <authorList>
            <consortium name="Tick Genome and Microbiome Consortium (TIGMIC)"/>
            <person name="Jia N."/>
            <person name="Wang J."/>
            <person name="Shi W."/>
            <person name="Du L."/>
            <person name="Sun Y."/>
            <person name="Zhan W."/>
            <person name="Jiang J.F."/>
            <person name="Wang Q."/>
            <person name="Zhang B."/>
            <person name="Ji P."/>
            <person name="Bell-Sakyi L."/>
            <person name="Cui X.M."/>
            <person name="Yuan T.T."/>
            <person name="Jiang B.G."/>
            <person name="Yang W.F."/>
            <person name="Lam T.T."/>
            <person name="Chang Q.C."/>
            <person name="Ding S.J."/>
            <person name="Wang X.J."/>
            <person name="Zhu J.G."/>
            <person name="Ruan X.D."/>
            <person name="Zhao L."/>
            <person name="Wei J.T."/>
            <person name="Ye R.Z."/>
            <person name="Que T.C."/>
            <person name="Du C.H."/>
            <person name="Zhou Y.H."/>
            <person name="Cheng J.X."/>
            <person name="Dai P.F."/>
            <person name="Guo W.B."/>
            <person name="Han X.H."/>
            <person name="Huang E.J."/>
            <person name="Li L.F."/>
            <person name="Wei W."/>
            <person name="Gao Y.C."/>
            <person name="Liu J.Z."/>
            <person name="Shao H.Z."/>
            <person name="Wang X."/>
            <person name="Wang C.C."/>
            <person name="Yang T.C."/>
            <person name="Huo Q.B."/>
            <person name="Li W."/>
            <person name="Chen H.Y."/>
            <person name="Chen S.E."/>
            <person name="Zhou L.G."/>
            <person name="Ni X.B."/>
            <person name="Tian J.H."/>
            <person name="Sheng Y."/>
            <person name="Liu T."/>
            <person name="Pan Y.S."/>
            <person name="Xia L.Y."/>
            <person name="Li J."/>
            <person name="Zhao F."/>
            <person name="Cao W.C."/>
        </authorList>
    </citation>
    <scope>NUCLEOTIDE SEQUENCE</scope>
    <source>
        <strain evidence="2">Rsan-2018</strain>
    </source>
</reference>
<reference evidence="2" key="2">
    <citation type="submission" date="2021-09" db="EMBL/GenBank/DDBJ databases">
        <authorList>
            <person name="Jia N."/>
            <person name="Wang J."/>
            <person name="Shi W."/>
            <person name="Du L."/>
            <person name="Sun Y."/>
            <person name="Zhan W."/>
            <person name="Jiang J."/>
            <person name="Wang Q."/>
            <person name="Zhang B."/>
            <person name="Ji P."/>
            <person name="Sakyi L.B."/>
            <person name="Cui X."/>
            <person name="Yuan T."/>
            <person name="Jiang B."/>
            <person name="Yang W."/>
            <person name="Lam T.T.-Y."/>
            <person name="Chang Q."/>
            <person name="Ding S."/>
            <person name="Wang X."/>
            <person name="Zhu J."/>
            <person name="Ruan X."/>
            <person name="Zhao L."/>
            <person name="Wei J."/>
            <person name="Que T."/>
            <person name="Du C."/>
            <person name="Cheng J."/>
            <person name="Dai P."/>
            <person name="Han X."/>
            <person name="Huang E."/>
            <person name="Gao Y."/>
            <person name="Liu J."/>
            <person name="Shao H."/>
            <person name="Ye R."/>
            <person name="Li L."/>
            <person name="Wei W."/>
            <person name="Wang X."/>
            <person name="Wang C."/>
            <person name="Huo Q."/>
            <person name="Li W."/>
            <person name="Guo W."/>
            <person name="Chen H."/>
            <person name="Chen S."/>
            <person name="Zhou L."/>
            <person name="Zhou L."/>
            <person name="Ni X."/>
            <person name="Tian J."/>
            <person name="Zhou Y."/>
            <person name="Sheng Y."/>
            <person name="Liu T."/>
            <person name="Pan Y."/>
            <person name="Xia L."/>
            <person name="Li J."/>
            <person name="Zhao F."/>
            <person name="Cao W."/>
        </authorList>
    </citation>
    <scope>NUCLEOTIDE SEQUENCE</scope>
    <source>
        <strain evidence="2">Rsan-2018</strain>
        <tissue evidence="2">Larvae</tissue>
    </source>
</reference>
<evidence type="ECO:0000313" key="2">
    <source>
        <dbReference type="EMBL" id="KAH7952163.1"/>
    </source>
</evidence>
<comment type="caution">
    <text evidence="2">The sequence shown here is derived from an EMBL/GenBank/DDBJ whole genome shotgun (WGS) entry which is preliminary data.</text>
</comment>
<protein>
    <submittedName>
        <fullName evidence="2">Uncharacterized protein</fullName>
    </submittedName>
</protein>
<feature type="region of interest" description="Disordered" evidence="1">
    <location>
        <begin position="41"/>
        <end position="99"/>
    </location>
</feature>
<proteinExistence type="predicted"/>
<organism evidence="2 3">
    <name type="scientific">Rhipicephalus sanguineus</name>
    <name type="common">Brown dog tick</name>
    <name type="synonym">Ixodes sanguineus</name>
    <dbReference type="NCBI Taxonomy" id="34632"/>
    <lineage>
        <taxon>Eukaryota</taxon>
        <taxon>Metazoa</taxon>
        <taxon>Ecdysozoa</taxon>
        <taxon>Arthropoda</taxon>
        <taxon>Chelicerata</taxon>
        <taxon>Arachnida</taxon>
        <taxon>Acari</taxon>
        <taxon>Parasitiformes</taxon>
        <taxon>Ixodida</taxon>
        <taxon>Ixodoidea</taxon>
        <taxon>Ixodidae</taxon>
        <taxon>Rhipicephalinae</taxon>
        <taxon>Rhipicephalus</taxon>
        <taxon>Rhipicephalus</taxon>
    </lineage>
</organism>
<feature type="compositionally biased region" description="Polar residues" evidence="1">
    <location>
        <begin position="41"/>
        <end position="52"/>
    </location>
</feature>
<accession>A0A9D4SVB2</accession>
<sequence length="160" mass="16781">MTCSAAAAAHLRAAGLGAGPPGGIHGGHRRALLPAIPRQQLLTGPPNEQETTPAATARSSPRLAPSAARPGPQLAHGGAGPRAPWRSPRAPPLPLPSLPLSKSLMVPQHGCHYPDAVWVLRAAFRRVGAKVEYGEAEARYRGVQRTKRAIVKARCSSEPK</sequence>
<name>A0A9D4SVB2_RHISA</name>
<evidence type="ECO:0000313" key="3">
    <source>
        <dbReference type="Proteomes" id="UP000821837"/>
    </source>
</evidence>
<dbReference type="EMBL" id="JABSTV010001251">
    <property type="protein sequence ID" value="KAH7952163.1"/>
    <property type="molecule type" value="Genomic_DNA"/>
</dbReference>
<dbReference type="AlphaFoldDB" id="A0A9D4SVB2"/>
<dbReference type="Proteomes" id="UP000821837">
    <property type="component" value="Chromosome 5"/>
</dbReference>
<gene>
    <name evidence="2" type="ORF">HPB52_019671</name>
</gene>